<keyword evidence="5" id="KW-1185">Reference proteome</keyword>
<organism evidence="4 5">
    <name type="scientific">Deinococcus proteolyticus (strain ATCC 35074 / DSM 20540 / JCM 6276 / NBRC 101906 / NCIMB 13154 / VKM Ac-1939 / CCM 2703 / MRP)</name>
    <dbReference type="NCBI Taxonomy" id="693977"/>
    <lineage>
        <taxon>Bacteria</taxon>
        <taxon>Thermotogati</taxon>
        <taxon>Deinococcota</taxon>
        <taxon>Deinococci</taxon>
        <taxon>Deinococcales</taxon>
        <taxon>Deinococcaceae</taxon>
        <taxon>Deinococcus</taxon>
    </lineage>
</organism>
<keyword evidence="4" id="KW-0614">Plasmid</keyword>
<dbReference type="InterPro" id="IPR035919">
    <property type="entry name" value="EAL_sf"/>
</dbReference>
<sequence length="819" mass="91154">MSGIDSASGSPLSGETRYLQELLQRTELLLVSDVQQAETLLRESLALAQRLGDKAREAQATMLLGAASAFRSEFHTARELLHRAEALAQELGEGPLAARIANNLGVCDVATGNYGQGMEWYQRSLRIAREANDDVGRARALNNIGLIYLDLADYQLALETYQETMAISSGQDEAMRIIHSAATVNIVRLHEHLGEFNQGLQLALDTLPRMQQLGYLHQAMILQIWMLPCLIGLGRAVQAAQQAEELLPAIRQMHDPEHSIYTHIFYGKSLMQLGRGAEAQLQFELAVEQGREHNVMPLQYKALSCLSELYAAQKQWQLAYTTAVACQGLTHTLQDQTIKRKAQVLGVQLQLEFLRREEEAEQSRISALTHVNKQLQTAQHTLAYRATHDALTGLANRAYFQAEVERELEAGHSFGLLFIDLDRFKQVNDTLGHDTGDQLLKAVARQLKQVLRPNDLVARMGGDEFTVILRNLHTSYDAEVMAHKVLNRLAEPFHVAENTLYVTASIGMAVAPQDGEDVSTLQRHADIAMYRAKREGKNSVRAFQPLMGIEAAERVSTERDLRLALTQRHLVLHYQSQFDAQSGRLTGFEALVRWQHPTHGLLYPGKFIEIAEDSGLIVPMGEWVLNEACRQAAVWGANGQGFTVSVNVSALQFMDPVFLLKVQAALDSSGLKPECLILELTESVLLENRERALKQLTHLRDIGVRLALDDFGTGYSSLGLLQHLQGDILKIDSSFVRGGQIDVAGPGRALIEFLISLAHSLGMCVIAEGVETEEQYQALRSLDCDRIQGFLLGRPEPAELIEKRLNMVEPRTHEEILET</sequence>
<dbReference type="Gene3D" id="3.20.20.450">
    <property type="entry name" value="EAL domain"/>
    <property type="match status" value="1"/>
</dbReference>
<evidence type="ECO:0000259" key="2">
    <source>
        <dbReference type="PROSITE" id="PS50883"/>
    </source>
</evidence>
<evidence type="ECO:0000313" key="4">
    <source>
        <dbReference type="EMBL" id="ADY27308.1"/>
    </source>
</evidence>
<dbReference type="PANTHER" id="PTHR44757:SF2">
    <property type="entry name" value="BIOFILM ARCHITECTURE MAINTENANCE PROTEIN MBAA"/>
    <property type="match status" value="1"/>
</dbReference>
<dbReference type="InterPro" id="IPR011990">
    <property type="entry name" value="TPR-like_helical_dom_sf"/>
</dbReference>
<keyword evidence="1" id="KW-0802">TPR repeat</keyword>
<dbReference type="InterPro" id="IPR043128">
    <property type="entry name" value="Rev_trsase/Diguanyl_cyclase"/>
</dbReference>
<dbReference type="CDD" id="cd01949">
    <property type="entry name" value="GGDEF"/>
    <property type="match status" value="1"/>
</dbReference>
<dbReference type="EMBL" id="CP002537">
    <property type="protein sequence ID" value="ADY27308.1"/>
    <property type="molecule type" value="Genomic_DNA"/>
</dbReference>
<dbReference type="InterPro" id="IPR000160">
    <property type="entry name" value="GGDEF_dom"/>
</dbReference>
<dbReference type="AlphaFoldDB" id="F0RPK2"/>
<evidence type="ECO:0000259" key="3">
    <source>
        <dbReference type="PROSITE" id="PS50887"/>
    </source>
</evidence>
<feature type="domain" description="GGDEF" evidence="3">
    <location>
        <begin position="412"/>
        <end position="545"/>
    </location>
</feature>
<evidence type="ECO:0000313" key="5">
    <source>
        <dbReference type="Proteomes" id="UP000007718"/>
    </source>
</evidence>
<proteinExistence type="predicted"/>
<gene>
    <name evidence="4" type="ordered locus">Deipr_2179</name>
</gene>
<accession>F0RPK2</accession>
<dbReference type="InterPro" id="IPR029787">
    <property type="entry name" value="Nucleotide_cyclase"/>
</dbReference>
<dbReference type="SMART" id="SM00052">
    <property type="entry name" value="EAL"/>
    <property type="match status" value="1"/>
</dbReference>
<dbReference type="PANTHER" id="PTHR44757">
    <property type="entry name" value="DIGUANYLATE CYCLASE DGCP"/>
    <property type="match status" value="1"/>
</dbReference>
<dbReference type="RefSeq" id="WP_013623040.1">
    <property type="nucleotide sequence ID" value="NC_015169.1"/>
</dbReference>
<dbReference type="Gene3D" id="3.30.70.270">
    <property type="match status" value="1"/>
</dbReference>
<dbReference type="Gene3D" id="1.25.40.10">
    <property type="entry name" value="Tetratricopeptide repeat domain"/>
    <property type="match status" value="1"/>
</dbReference>
<dbReference type="PROSITE" id="PS50005">
    <property type="entry name" value="TPR"/>
    <property type="match status" value="1"/>
</dbReference>
<dbReference type="HOGENOM" id="CLU_000445_70_20_0"/>
<name>F0RPK2_DEIPM</name>
<dbReference type="SMART" id="SM00028">
    <property type="entry name" value="TPR"/>
    <property type="match status" value="3"/>
</dbReference>
<dbReference type="SUPFAM" id="SSF48452">
    <property type="entry name" value="TPR-like"/>
    <property type="match status" value="2"/>
</dbReference>
<dbReference type="CDD" id="cd01948">
    <property type="entry name" value="EAL"/>
    <property type="match status" value="1"/>
</dbReference>
<dbReference type="PROSITE" id="PS50887">
    <property type="entry name" value="GGDEF"/>
    <property type="match status" value="1"/>
</dbReference>
<dbReference type="SUPFAM" id="SSF55073">
    <property type="entry name" value="Nucleotide cyclase"/>
    <property type="match status" value="1"/>
</dbReference>
<dbReference type="PROSITE" id="PS50883">
    <property type="entry name" value="EAL"/>
    <property type="match status" value="1"/>
</dbReference>
<dbReference type="InterPro" id="IPR019734">
    <property type="entry name" value="TPR_rpt"/>
</dbReference>
<reference evidence="4 5" key="1">
    <citation type="submission" date="2011-02" db="EMBL/GenBank/DDBJ databases">
        <title>The complete sequence of plasmid1 of Deinococcus proteolyticus DSM 20540.</title>
        <authorList>
            <consortium name="US DOE Joint Genome Institute (JGI-PGF)"/>
            <person name="Lucas S."/>
            <person name="Copeland A."/>
            <person name="Lapidus A."/>
            <person name="Bruce D."/>
            <person name="Goodwin L."/>
            <person name="Pitluck S."/>
            <person name="Kyrpides N."/>
            <person name="Mavromatis K."/>
            <person name="Pagani I."/>
            <person name="Ivanova N."/>
            <person name="Ovchinnikova G."/>
            <person name="Zeytun A."/>
            <person name="Detter J.C."/>
            <person name="Han C."/>
            <person name="Land M."/>
            <person name="Hauser L."/>
            <person name="Markowitz V."/>
            <person name="Cheng J.-F."/>
            <person name="Hugenholtz P."/>
            <person name="Woyke T."/>
            <person name="Wu D."/>
            <person name="Pukall R."/>
            <person name="Steenblock K."/>
            <person name="Brambilla E."/>
            <person name="Klenk H.-P."/>
            <person name="Eisen J.A."/>
        </authorList>
    </citation>
    <scope>NUCLEOTIDE SEQUENCE [LARGE SCALE GENOMIC DNA]</scope>
    <source>
        <strain evidence="5">ATCC 35074 / DSM 20540 / JCM 6276 / NBRC 101906 / NCIMB 13154 / VKM Ac-1939 / CCM 2703 / MRP</strain>
        <plasmid evidence="5">Plasmid pDEIPR01</plasmid>
    </source>
</reference>
<dbReference type="NCBIfam" id="TIGR00254">
    <property type="entry name" value="GGDEF"/>
    <property type="match status" value="1"/>
</dbReference>
<dbReference type="FunFam" id="3.30.70.270:FF:000001">
    <property type="entry name" value="Diguanylate cyclase domain protein"/>
    <property type="match status" value="1"/>
</dbReference>
<feature type="repeat" description="TPR" evidence="1">
    <location>
        <begin position="138"/>
        <end position="171"/>
    </location>
</feature>
<dbReference type="Pfam" id="PF13424">
    <property type="entry name" value="TPR_12"/>
    <property type="match status" value="1"/>
</dbReference>
<dbReference type="Pfam" id="PF00563">
    <property type="entry name" value="EAL"/>
    <property type="match status" value="1"/>
</dbReference>
<dbReference type="InterPro" id="IPR001633">
    <property type="entry name" value="EAL_dom"/>
</dbReference>
<dbReference type="OrthoDB" id="55051at2"/>
<dbReference type="SMART" id="SM00267">
    <property type="entry name" value="GGDEF"/>
    <property type="match status" value="1"/>
</dbReference>
<protein>
    <submittedName>
        <fullName evidence="4">Diguanylate cyclase/phosphodiesterase</fullName>
    </submittedName>
</protein>
<feature type="domain" description="EAL" evidence="2">
    <location>
        <begin position="554"/>
        <end position="809"/>
    </location>
</feature>
<dbReference type="InterPro" id="IPR052155">
    <property type="entry name" value="Biofilm_reg_signaling"/>
</dbReference>
<dbReference type="Proteomes" id="UP000007718">
    <property type="component" value="Plasmid pDEIPR01"/>
</dbReference>
<dbReference type="SUPFAM" id="SSF141868">
    <property type="entry name" value="EAL domain-like"/>
    <property type="match status" value="1"/>
</dbReference>
<geneLocation type="plasmid" evidence="4 5">
    <name>pDEIPR01</name>
</geneLocation>
<dbReference type="Pfam" id="PF00990">
    <property type="entry name" value="GGDEF"/>
    <property type="match status" value="1"/>
</dbReference>
<evidence type="ECO:0000256" key="1">
    <source>
        <dbReference type="PROSITE-ProRule" id="PRU00339"/>
    </source>
</evidence>
<dbReference type="KEGG" id="dpt:Deipr_2179"/>